<feature type="compositionally biased region" description="Low complexity" evidence="7">
    <location>
        <begin position="55"/>
        <end position="88"/>
    </location>
</feature>
<feature type="transmembrane region" description="Helical" evidence="8">
    <location>
        <begin position="21"/>
        <end position="42"/>
    </location>
</feature>
<accession>A0A919NP00</accession>
<evidence type="ECO:0000256" key="4">
    <source>
        <dbReference type="ARBA" id="ARBA00023235"/>
    </source>
</evidence>
<proteinExistence type="inferred from homology"/>
<evidence type="ECO:0000256" key="2">
    <source>
        <dbReference type="ARBA" id="ARBA00006577"/>
    </source>
</evidence>
<feature type="domain" description="PPIase FKBP-type" evidence="9">
    <location>
        <begin position="128"/>
        <end position="208"/>
    </location>
</feature>
<dbReference type="RefSeq" id="WP_203809872.1">
    <property type="nucleotide sequence ID" value="NZ_BOMY01000034.1"/>
</dbReference>
<evidence type="ECO:0000256" key="8">
    <source>
        <dbReference type="SAM" id="Phobius"/>
    </source>
</evidence>
<evidence type="ECO:0000256" key="3">
    <source>
        <dbReference type="ARBA" id="ARBA00023110"/>
    </source>
</evidence>
<reference evidence="10" key="1">
    <citation type="submission" date="2021-01" db="EMBL/GenBank/DDBJ databases">
        <title>Whole genome shotgun sequence of Actinoplanes tereljensis NBRC 105297.</title>
        <authorList>
            <person name="Komaki H."/>
            <person name="Tamura T."/>
        </authorList>
    </citation>
    <scope>NUCLEOTIDE SEQUENCE</scope>
    <source>
        <strain evidence="10">NBRC 105297</strain>
    </source>
</reference>
<evidence type="ECO:0000256" key="6">
    <source>
        <dbReference type="RuleBase" id="RU003915"/>
    </source>
</evidence>
<keyword evidence="8" id="KW-1133">Transmembrane helix</keyword>
<dbReference type="EC" id="5.2.1.8" evidence="6"/>
<evidence type="ECO:0000256" key="1">
    <source>
        <dbReference type="ARBA" id="ARBA00000971"/>
    </source>
</evidence>
<name>A0A919NP00_9ACTN</name>
<dbReference type="GO" id="GO:0003755">
    <property type="term" value="F:peptidyl-prolyl cis-trans isomerase activity"/>
    <property type="evidence" value="ECO:0007669"/>
    <property type="project" value="UniProtKB-UniRule"/>
</dbReference>
<dbReference type="AlphaFoldDB" id="A0A919NP00"/>
<evidence type="ECO:0000256" key="7">
    <source>
        <dbReference type="SAM" id="MobiDB-lite"/>
    </source>
</evidence>
<dbReference type="PANTHER" id="PTHR43811:SF19">
    <property type="entry name" value="39 KDA FK506-BINDING NUCLEAR PROTEIN"/>
    <property type="match status" value="1"/>
</dbReference>
<protein>
    <recommendedName>
        <fullName evidence="6">Peptidyl-prolyl cis-trans isomerase</fullName>
        <ecNumber evidence="6">5.2.1.8</ecNumber>
    </recommendedName>
</protein>
<evidence type="ECO:0000313" key="10">
    <source>
        <dbReference type="EMBL" id="GIF22404.1"/>
    </source>
</evidence>
<dbReference type="Proteomes" id="UP000623608">
    <property type="component" value="Unassembled WGS sequence"/>
</dbReference>
<feature type="region of interest" description="Disordered" evidence="7">
    <location>
        <begin position="48"/>
        <end position="102"/>
    </location>
</feature>
<comment type="catalytic activity">
    <reaction evidence="1 5 6">
        <text>[protein]-peptidylproline (omega=180) = [protein]-peptidylproline (omega=0)</text>
        <dbReference type="Rhea" id="RHEA:16237"/>
        <dbReference type="Rhea" id="RHEA-COMP:10747"/>
        <dbReference type="Rhea" id="RHEA-COMP:10748"/>
        <dbReference type="ChEBI" id="CHEBI:83833"/>
        <dbReference type="ChEBI" id="CHEBI:83834"/>
        <dbReference type="EC" id="5.2.1.8"/>
    </reaction>
</comment>
<comment type="caution">
    <text evidence="10">The sequence shown here is derived from an EMBL/GenBank/DDBJ whole genome shotgun (WGS) entry which is preliminary data.</text>
</comment>
<dbReference type="EMBL" id="BOMY01000034">
    <property type="protein sequence ID" value="GIF22404.1"/>
    <property type="molecule type" value="Genomic_DNA"/>
</dbReference>
<dbReference type="InterPro" id="IPR046357">
    <property type="entry name" value="PPIase_dom_sf"/>
</dbReference>
<keyword evidence="8" id="KW-0812">Transmembrane</keyword>
<comment type="similarity">
    <text evidence="2 6">Belongs to the FKBP-type PPIase family.</text>
</comment>
<evidence type="ECO:0000313" key="11">
    <source>
        <dbReference type="Proteomes" id="UP000623608"/>
    </source>
</evidence>
<dbReference type="Gene3D" id="3.10.50.40">
    <property type="match status" value="1"/>
</dbReference>
<dbReference type="PANTHER" id="PTHR43811">
    <property type="entry name" value="FKBP-TYPE PEPTIDYL-PROLYL CIS-TRANS ISOMERASE FKPA"/>
    <property type="match status" value="1"/>
</dbReference>
<evidence type="ECO:0000256" key="5">
    <source>
        <dbReference type="PROSITE-ProRule" id="PRU00277"/>
    </source>
</evidence>
<dbReference type="InterPro" id="IPR001179">
    <property type="entry name" value="PPIase_FKBP_dom"/>
</dbReference>
<keyword evidence="8" id="KW-0472">Membrane</keyword>
<dbReference type="PROSITE" id="PS50059">
    <property type="entry name" value="FKBP_PPIASE"/>
    <property type="match status" value="1"/>
</dbReference>
<keyword evidence="11" id="KW-1185">Reference proteome</keyword>
<sequence length="208" mass="21118">MSTQTVRPTSSGESAKRRGQAVAGALTGVAIVIVLAVVFFVVRNNDKNDDKTPVAGSAPAASQPSEAAQPTAEAPTAEAPAAAQPSAAGVNTPAALSKEPDVKAGQGKLTKLVVTVLVPGTGPAVAKGQTVTANYKLIAYTTGEVMDSSWSRGEPFSTQIGVGAVIQGWDQGVLGQKVGSRIQLDIPEALAYPGKGDLRFVVDILAAQ</sequence>
<dbReference type="Pfam" id="PF00254">
    <property type="entry name" value="FKBP_C"/>
    <property type="match status" value="1"/>
</dbReference>
<gene>
    <name evidence="10" type="ORF">Ate02nite_51340</name>
</gene>
<organism evidence="10 11">
    <name type="scientific">Paractinoplanes tereljensis</name>
    <dbReference type="NCBI Taxonomy" id="571912"/>
    <lineage>
        <taxon>Bacteria</taxon>
        <taxon>Bacillati</taxon>
        <taxon>Actinomycetota</taxon>
        <taxon>Actinomycetes</taxon>
        <taxon>Micromonosporales</taxon>
        <taxon>Micromonosporaceae</taxon>
        <taxon>Paractinoplanes</taxon>
    </lineage>
</organism>
<keyword evidence="3 5" id="KW-0697">Rotamase</keyword>
<keyword evidence="4 5" id="KW-0413">Isomerase</keyword>
<dbReference type="SUPFAM" id="SSF54534">
    <property type="entry name" value="FKBP-like"/>
    <property type="match status" value="1"/>
</dbReference>
<evidence type="ECO:0000259" key="9">
    <source>
        <dbReference type="PROSITE" id="PS50059"/>
    </source>
</evidence>